<evidence type="ECO:0000256" key="6">
    <source>
        <dbReference type="ARBA" id="ARBA00023136"/>
    </source>
</evidence>
<proteinExistence type="predicted"/>
<dbReference type="SUPFAM" id="SSF52540">
    <property type="entry name" value="P-loop containing nucleoside triphosphate hydrolases"/>
    <property type="match status" value="1"/>
</dbReference>
<evidence type="ECO:0000256" key="1">
    <source>
        <dbReference type="ARBA" id="ARBA00004651"/>
    </source>
</evidence>
<dbReference type="NCBIfam" id="TIGR02868">
    <property type="entry name" value="CydC"/>
    <property type="match status" value="1"/>
</dbReference>
<name>A0A7W7SS35_9ACTN</name>
<gene>
    <name evidence="11" type="ORF">FHR38_003656</name>
</gene>
<evidence type="ECO:0000256" key="4">
    <source>
        <dbReference type="ARBA" id="ARBA00022840"/>
    </source>
</evidence>
<organism evidence="11 12">
    <name type="scientific">Micromonospora polyrhachis</name>
    <dbReference type="NCBI Taxonomy" id="1282883"/>
    <lineage>
        <taxon>Bacteria</taxon>
        <taxon>Bacillati</taxon>
        <taxon>Actinomycetota</taxon>
        <taxon>Actinomycetes</taxon>
        <taxon>Micromonosporales</taxon>
        <taxon>Micromonosporaceae</taxon>
        <taxon>Micromonospora</taxon>
    </lineage>
</organism>
<keyword evidence="6 8" id="KW-0472">Membrane</keyword>
<dbReference type="GO" id="GO:0034040">
    <property type="term" value="F:ATPase-coupled lipid transmembrane transporter activity"/>
    <property type="evidence" value="ECO:0007669"/>
    <property type="project" value="TreeGrafter"/>
</dbReference>
<dbReference type="InterPro" id="IPR017871">
    <property type="entry name" value="ABC_transporter-like_CS"/>
</dbReference>
<evidence type="ECO:0000256" key="3">
    <source>
        <dbReference type="ARBA" id="ARBA00022741"/>
    </source>
</evidence>
<dbReference type="Gene3D" id="3.40.50.300">
    <property type="entry name" value="P-loop containing nucleotide triphosphate hydrolases"/>
    <property type="match status" value="1"/>
</dbReference>
<evidence type="ECO:0000256" key="7">
    <source>
        <dbReference type="SAM" id="MobiDB-lite"/>
    </source>
</evidence>
<feature type="transmembrane region" description="Helical" evidence="8">
    <location>
        <begin position="161"/>
        <end position="182"/>
    </location>
</feature>
<feature type="domain" description="ABC transmembrane type-1" evidence="10">
    <location>
        <begin position="23"/>
        <end position="303"/>
    </location>
</feature>
<dbReference type="GO" id="GO:0045454">
    <property type="term" value="P:cell redox homeostasis"/>
    <property type="evidence" value="ECO:0007669"/>
    <property type="project" value="InterPro"/>
</dbReference>
<keyword evidence="5 8" id="KW-1133">Transmembrane helix</keyword>
<keyword evidence="3" id="KW-0547">Nucleotide-binding</keyword>
<dbReference type="InterPro" id="IPR027417">
    <property type="entry name" value="P-loop_NTPase"/>
</dbReference>
<dbReference type="RefSeq" id="WP_184535762.1">
    <property type="nucleotide sequence ID" value="NZ_JACHJW010000001.1"/>
</dbReference>
<dbReference type="GO" id="GO:0005886">
    <property type="term" value="C:plasma membrane"/>
    <property type="evidence" value="ECO:0007669"/>
    <property type="project" value="UniProtKB-SubCell"/>
</dbReference>
<dbReference type="PROSITE" id="PS50893">
    <property type="entry name" value="ABC_TRANSPORTER_2"/>
    <property type="match status" value="1"/>
</dbReference>
<feature type="transmembrane region" description="Helical" evidence="8">
    <location>
        <begin position="243"/>
        <end position="266"/>
    </location>
</feature>
<dbReference type="GO" id="GO:0016887">
    <property type="term" value="F:ATP hydrolysis activity"/>
    <property type="evidence" value="ECO:0007669"/>
    <property type="project" value="InterPro"/>
</dbReference>
<dbReference type="EMBL" id="JACHJW010000001">
    <property type="protein sequence ID" value="MBB4959923.1"/>
    <property type="molecule type" value="Genomic_DNA"/>
</dbReference>
<feature type="region of interest" description="Disordered" evidence="7">
    <location>
        <begin position="331"/>
        <end position="353"/>
    </location>
</feature>
<dbReference type="AlphaFoldDB" id="A0A7W7SS35"/>
<dbReference type="GO" id="GO:0005524">
    <property type="term" value="F:ATP binding"/>
    <property type="evidence" value="ECO:0007669"/>
    <property type="project" value="UniProtKB-KW"/>
</dbReference>
<comment type="subcellular location">
    <subcellularLocation>
        <location evidence="1">Cell membrane</location>
        <topology evidence="1">Multi-pass membrane protein</topology>
    </subcellularLocation>
</comment>
<evidence type="ECO:0000313" key="12">
    <source>
        <dbReference type="Proteomes" id="UP000578819"/>
    </source>
</evidence>
<evidence type="ECO:0000259" key="10">
    <source>
        <dbReference type="PROSITE" id="PS50929"/>
    </source>
</evidence>
<dbReference type="InterPro" id="IPR014223">
    <property type="entry name" value="ABC_CydC/D"/>
</dbReference>
<feature type="transmembrane region" description="Helical" evidence="8">
    <location>
        <begin position="131"/>
        <end position="155"/>
    </location>
</feature>
<feature type="compositionally biased region" description="Low complexity" evidence="7">
    <location>
        <begin position="343"/>
        <end position="353"/>
    </location>
</feature>
<evidence type="ECO:0000256" key="8">
    <source>
        <dbReference type="SAM" id="Phobius"/>
    </source>
</evidence>
<dbReference type="InterPro" id="IPR011527">
    <property type="entry name" value="ABC1_TM_dom"/>
</dbReference>
<dbReference type="InterPro" id="IPR003439">
    <property type="entry name" value="ABC_transporter-like_ATP-bd"/>
</dbReference>
<evidence type="ECO:0000256" key="2">
    <source>
        <dbReference type="ARBA" id="ARBA00022692"/>
    </source>
</evidence>
<feature type="transmembrane region" description="Helical" evidence="8">
    <location>
        <begin position="58"/>
        <end position="76"/>
    </location>
</feature>
<dbReference type="SMART" id="SM00382">
    <property type="entry name" value="AAA"/>
    <property type="match status" value="1"/>
</dbReference>
<dbReference type="Proteomes" id="UP000578819">
    <property type="component" value="Unassembled WGS sequence"/>
</dbReference>
<dbReference type="InterPro" id="IPR039421">
    <property type="entry name" value="Type_1_exporter"/>
</dbReference>
<dbReference type="InterPro" id="IPR003593">
    <property type="entry name" value="AAA+_ATPase"/>
</dbReference>
<dbReference type="Gene3D" id="1.20.1560.10">
    <property type="entry name" value="ABC transporter type 1, transmembrane domain"/>
    <property type="match status" value="1"/>
</dbReference>
<dbReference type="PROSITE" id="PS00211">
    <property type="entry name" value="ABC_TRANSPORTER_1"/>
    <property type="match status" value="1"/>
</dbReference>
<dbReference type="PANTHER" id="PTHR24221:SF654">
    <property type="entry name" value="ATP-BINDING CASSETTE SUB-FAMILY B MEMBER 6"/>
    <property type="match status" value="1"/>
</dbReference>
<dbReference type="Pfam" id="PF00005">
    <property type="entry name" value="ABC_tran"/>
    <property type="match status" value="1"/>
</dbReference>
<evidence type="ECO:0000256" key="5">
    <source>
        <dbReference type="ARBA" id="ARBA00022989"/>
    </source>
</evidence>
<dbReference type="InterPro" id="IPR036640">
    <property type="entry name" value="ABC1_TM_sf"/>
</dbReference>
<keyword evidence="2 8" id="KW-0812">Transmembrane</keyword>
<feature type="domain" description="ABC transporter" evidence="9">
    <location>
        <begin position="364"/>
        <end position="598"/>
    </location>
</feature>
<dbReference type="GO" id="GO:0034775">
    <property type="term" value="P:glutathione transmembrane transport"/>
    <property type="evidence" value="ECO:0007669"/>
    <property type="project" value="InterPro"/>
</dbReference>
<dbReference type="PROSITE" id="PS50929">
    <property type="entry name" value="ABC_TM1F"/>
    <property type="match status" value="1"/>
</dbReference>
<feature type="transmembrane region" description="Helical" evidence="8">
    <location>
        <begin position="272"/>
        <end position="292"/>
    </location>
</feature>
<dbReference type="GO" id="GO:0140359">
    <property type="term" value="F:ABC-type transporter activity"/>
    <property type="evidence" value="ECO:0007669"/>
    <property type="project" value="InterPro"/>
</dbReference>
<dbReference type="PANTHER" id="PTHR24221">
    <property type="entry name" value="ATP-BINDING CASSETTE SUB-FAMILY B"/>
    <property type="match status" value="1"/>
</dbReference>
<dbReference type="SUPFAM" id="SSF90123">
    <property type="entry name" value="ABC transporter transmembrane region"/>
    <property type="match status" value="1"/>
</dbReference>
<evidence type="ECO:0000313" key="11">
    <source>
        <dbReference type="EMBL" id="MBB4959923.1"/>
    </source>
</evidence>
<feature type="transmembrane region" description="Helical" evidence="8">
    <location>
        <begin position="21"/>
        <end position="46"/>
    </location>
</feature>
<keyword evidence="4 11" id="KW-0067">ATP-binding</keyword>
<protein>
    <submittedName>
        <fullName evidence="11">ATP-binding cassette subfamily C protein CydC</fullName>
    </submittedName>
</protein>
<keyword evidence="12" id="KW-1185">Reference proteome</keyword>
<comment type="caution">
    <text evidence="11">The sequence shown here is derived from an EMBL/GenBank/DDBJ whole genome shotgun (WGS) entry which is preliminary data.</text>
</comment>
<reference evidence="11 12" key="1">
    <citation type="submission" date="2020-08" db="EMBL/GenBank/DDBJ databases">
        <title>Sequencing the genomes of 1000 actinobacteria strains.</title>
        <authorList>
            <person name="Klenk H.-P."/>
        </authorList>
    </citation>
    <scope>NUCLEOTIDE SEQUENCE [LARGE SCALE GENOMIC DNA]</scope>
    <source>
        <strain evidence="11 12">DSM 45886</strain>
    </source>
</reference>
<accession>A0A7W7SS35</accession>
<sequence length="611" mass="62406">MSTGLEPERKVLRLARPYLGRLIGAGLLAASTELAGLALMATATWLLIRAAGRPELDALTVAIVAVRALAISRGVLRYTERLAGHDATLRIITDVRARVFGTLATRRTGVPQRTGDALSRLVSDVEAVQDLLLRVLVPGAAAAAVGVLAIAGTAVVSPAAALALTVGLLVAGLALPAAATALTRRTADRVAPLRGALATDAIDLTHGAADLAAFGATGTALAQADARARELARLERRLTSAGWAVDGAGVLLAGVTSAAVVGAALAADVDGVLVGVLGVATLTAVEATLALVGSARQWAQLRAGLRRVADLLPAGPAADLATLVQPVTGPATSAAEPATDLTAPVQPASPAQPAPTLGPVDCHLHEVTVQYREGAPPALDRVSLDLPAGRRLAVVGPSGAGKSTLLGVLTGTVVPDGGQVTLDGTELSAYPADRLHRAVSGLLAEAHVFHASVRENLMLGRSAATEAELTTAAAAAGLLDWVGQQPVGWDTIVGEEGGQLSGGQRQRLALARALLAAPAVLVLDEPTEGLDPAAADQVLATATAATRREQSVVLVTHRLAGLDRYDEVVVLDAGRIVQRGRHDELIGTPGWYRDQWLLQEAAERGYLALTP</sequence>
<evidence type="ECO:0000259" key="9">
    <source>
        <dbReference type="PROSITE" id="PS50893"/>
    </source>
</evidence>